<protein>
    <submittedName>
        <fullName evidence="1">Uncharacterized protein</fullName>
    </submittedName>
</protein>
<organism evidence="1 2">
    <name type="scientific">Piscinibacter gummiphilus</name>
    <dbReference type="NCBI Taxonomy" id="946333"/>
    <lineage>
        <taxon>Bacteria</taxon>
        <taxon>Pseudomonadati</taxon>
        <taxon>Pseudomonadota</taxon>
        <taxon>Betaproteobacteria</taxon>
        <taxon>Burkholderiales</taxon>
        <taxon>Sphaerotilaceae</taxon>
        <taxon>Piscinibacter</taxon>
    </lineage>
</organism>
<dbReference type="RefSeq" id="WP_316704320.1">
    <property type="nucleotide sequence ID" value="NZ_CP136337.1"/>
</dbReference>
<keyword evidence="2" id="KW-1185">Reference proteome</keyword>
<dbReference type="Proteomes" id="UP001303946">
    <property type="component" value="Plasmid unnamed1"/>
</dbReference>
<geneLocation type="plasmid" evidence="1 2">
    <name>unnamed1</name>
</geneLocation>
<dbReference type="EMBL" id="CP136337">
    <property type="protein sequence ID" value="WOB11156.1"/>
    <property type="molecule type" value="Genomic_DNA"/>
</dbReference>
<name>A0ABZ0D6L3_9BURK</name>
<sequence>MLTPSVSFHPQGNDIPFSAGMSAFRDLPSAASAQHTVQLHDLPPQALKAVNAYLDGDEQPEWTEEDIVYLHWRLLSDLDRLADPLTPLEEKFDTLAWVFSEPHLESEPFSFSNCLRVVGSSPLSPTPFFGKLDVQSIRDWIKAKAKGWVRETLAQYPEWVRREVSTNFDWMIRQLSKNPQWINEQIKLKTSSTQADLFAMEVQQ</sequence>
<evidence type="ECO:0000313" key="1">
    <source>
        <dbReference type="EMBL" id="WOB11156.1"/>
    </source>
</evidence>
<keyword evidence="1" id="KW-0614">Plasmid</keyword>
<accession>A0ABZ0D6L3</accession>
<proteinExistence type="predicted"/>
<reference evidence="1 2" key="1">
    <citation type="submission" date="2023-10" db="EMBL/GenBank/DDBJ databases">
        <title>Bacteria for the degradation of biodegradable plastic PBAT(Polybutylene adipate terephthalate).</title>
        <authorList>
            <person name="Weon H.-Y."/>
            <person name="Yeon J."/>
        </authorList>
    </citation>
    <scope>NUCLEOTIDE SEQUENCE [LARGE SCALE GENOMIC DNA]</scope>
    <source>
        <strain evidence="1 2">SBD 7-3</strain>
        <plasmid evidence="1 2">unnamed1</plasmid>
    </source>
</reference>
<gene>
    <name evidence="1" type="ORF">RXV79_27345</name>
</gene>
<evidence type="ECO:0000313" key="2">
    <source>
        <dbReference type="Proteomes" id="UP001303946"/>
    </source>
</evidence>